<dbReference type="SUPFAM" id="SSF46689">
    <property type="entry name" value="Homeodomain-like"/>
    <property type="match status" value="1"/>
</dbReference>
<keyword evidence="1" id="KW-0238">DNA-binding</keyword>
<dbReference type="InterPro" id="IPR036271">
    <property type="entry name" value="Tet_transcr_reg_TetR-rel_C_sf"/>
</dbReference>
<sequence>MATKPGERRLHILQTLAEMLETPKGEKITTAALAARLQCSEAALYRHFASKAQMFEGLIEFIEASLFGVINQITSEEGEGLKQVELIIGLLLRFAQKNRGMTRVLIGDALVNENDRLQARINGLLDKIEAAFKQALRIAATQENLKPDADFGALANLLRCYAVGRWEQYARSGFSREPLAQWPQQWPMLYFACLSQSGAPGA</sequence>
<dbReference type="InterPro" id="IPR001647">
    <property type="entry name" value="HTH_TetR"/>
</dbReference>
<evidence type="ECO:0000313" key="4">
    <source>
        <dbReference type="EMBL" id="MCG2578448.1"/>
    </source>
</evidence>
<organism evidence="4 5">
    <name type="scientific">Dechloromonas hankyongensis</name>
    <dbReference type="NCBI Taxonomy" id="2908002"/>
    <lineage>
        <taxon>Bacteria</taxon>
        <taxon>Pseudomonadati</taxon>
        <taxon>Pseudomonadota</taxon>
        <taxon>Betaproteobacteria</taxon>
        <taxon>Rhodocyclales</taxon>
        <taxon>Azonexaceae</taxon>
        <taxon>Dechloromonas</taxon>
    </lineage>
</organism>
<dbReference type="Proteomes" id="UP001165384">
    <property type="component" value="Unassembled WGS sequence"/>
</dbReference>
<evidence type="ECO:0000256" key="1">
    <source>
        <dbReference type="ARBA" id="ARBA00023125"/>
    </source>
</evidence>
<dbReference type="Gene3D" id="1.10.357.10">
    <property type="entry name" value="Tetracycline Repressor, domain 2"/>
    <property type="match status" value="1"/>
</dbReference>
<dbReference type="RefSeq" id="WP_275711821.1">
    <property type="nucleotide sequence ID" value="NZ_JAKLTN010000003.1"/>
</dbReference>
<name>A0ABS9K5L6_9RHOO</name>
<dbReference type="PANTHER" id="PTHR43479:SF11">
    <property type="entry name" value="ACREF_ENVCD OPERON REPRESSOR-RELATED"/>
    <property type="match status" value="1"/>
</dbReference>
<feature type="domain" description="Nucleoid occlusion factor SlmA-like C-terminal" evidence="3">
    <location>
        <begin position="81"/>
        <end position="190"/>
    </location>
</feature>
<dbReference type="PANTHER" id="PTHR43479">
    <property type="entry name" value="ACREF/ENVCD OPERON REPRESSOR-RELATED"/>
    <property type="match status" value="1"/>
</dbReference>
<dbReference type="SUPFAM" id="SSF48498">
    <property type="entry name" value="Tetracyclin repressor-like, C-terminal domain"/>
    <property type="match status" value="1"/>
</dbReference>
<dbReference type="InterPro" id="IPR009057">
    <property type="entry name" value="Homeodomain-like_sf"/>
</dbReference>
<dbReference type="EMBL" id="JAKLTN010000003">
    <property type="protein sequence ID" value="MCG2578448.1"/>
    <property type="molecule type" value="Genomic_DNA"/>
</dbReference>
<accession>A0ABS9K5L6</accession>
<evidence type="ECO:0000259" key="2">
    <source>
        <dbReference type="Pfam" id="PF00440"/>
    </source>
</evidence>
<protein>
    <submittedName>
        <fullName evidence="4">Nucleoid occlusion factor SlmA</fullName>
    </submittedName>
</protein>
<feature type="domain" description="HTH tetR-type" evidence="2">
    <location>
        <begin position="28"/>
        <end position="56"/>
    </location>
</feature>
<evidence type="ECO:0000313" key="5">
    <source>
        <dbReference type="Proteomes" id="UP001165384"/>
    </source>
</evidence>
<dbReference type="Pfam" id="PF22276">
    <property type="entry name" value="SlmA-like_C"/>
    <property type="match status" value="1"/>
</dbReference>
<keyword evidence="5" id="KW-1185">Reference proteome</keyword>
<proteinExistence type="predicted"/>
<gene>
    <name evidence="4" type="primary">slmA</name>
    <name evidence="4" type="ORF">LZ012_15745</name>
</gene>
<reference evidence="4" key="1">
    <citation type="submission" date="2022-01" db="EMBL/GenBank/DDBJ databases">
        <authorList>
            <person name="Jo J.-H."/>
            <person name="Im W.-T."/>
        </authorList>
    </citation>
    <scope>NUCLEOTIDE SEQUENCE</scope>
    <source>
        <strain evidence="4">XY25</strain>
    </source>
</reference>
<comment type="caution">
    <text evidence="4">The sequence shown here is derived from an EMBL/GenBank/DDBJ whole genome shotgun (WGS) entry which is preliminary data.</text>
</comment>
<dbReference type="NCBIfam" id="NF007015">
    <property type="entry name" value="PRK09480.1"/>
    <property type="match status" value="1"/>
</dbReference>
<dbReference type="Pfam" id="PF00440">
    <property type="entry name" value="TetR_N"/>
    <property type="match status" value="1"/>
</dbReference>
<evidence type="ECO:0000259" key="3">
    <source>
        <dbReference type="Pfam" id="PF22276"/>
    </source>
</evidence>
<dbReference type="InterPro" id="IPR050624">
    <property type="entry name" value="HTH-type_Tx_Regulator"/>
</dbReference>
<dbReference type="InterPro" id="IPR054580">
    <property type="entry name" value="SlmA-like_C"/>
</dbReference>